<reference evidence="3" key="2">
    <citation type="submission" date="2004-02" db="EMBL/GenBank/DDBJ databases">
        <authorList>
            <consortium name="Genoscope"/>
            <consortium name="Whitehead Institute Centre for Genome Research"/>
        </authorList>
    </citation>
    <scope>NUCLEOTIDE SEQUENCE</scope>
</reference>
<feature type="non-terminal residue" evidence="3">
    <location>
        <position position="1"/>
    </location>
</feature>
<dbReference type="GO" id="GO:0003924">
    <property type="term" value="F:GTPase activity"/>
    <property type="evidence" value="ECO:0007669"/>
    <property type="project" value="InterPro"/>
</dbReference>
<organism evidence="3">
    <name type="scientific">Tetraodon nigroviridis</name>
    <name type="common">Spotted green pufferfish</name>
    <name type="synonym">Chelonodon nigroviridis</name>
    <dbReference type="NCBI Taxonomy" id="99883"/>
    <lineage>
        <taxon>Eukaryota</taxon>
        <taxon>Metazoa</taxon>
        <taxon>Chordata</taxon>
        <taxon>Craniata</taxon>
        <taxon>Vertebrata</taxon>
        <taxon>Euteleostomi</taxon>
        <taxon>Actinopterygii</taxon>
        <taxon>Neopterygii</taxon>
        <taxon>Teleostei</taxon>
        <taxon>Neoteleostei</taxon>
        <taxon>Acanthomorphata</taxon>
        <taxon>Eupercaria</taxon>
        <taxon>Tetraodontiformes</taxon>
        <taxon>Tetradontoidea</taxon>
        <taxon>Tetraodontidae</taxon>
        <taxon>Tetraodon</taxon>
    </lineage>
</organism>
<feature type="region of interest" description="Disordered" evidence="2">
    <location>
        <begin position="45"/>
        <end position="64"/>
    </location>
</feature>
<proteinExistence type="predicted"/>
<dbReference type="PROSITE" id="PS51419">
    <property type="entry name" value="RAB"/>
    <property type="match status" value="1"/>
</dbReference>
<dbReference type="PROSITE" id="PS51421">
    <property type="entry name" value="RAS"/>
    <property type="match status" value="1"/>
</dbReference>
<dbReference type="Pfam" id="PF00071">
    <property type="entry name" value="Ras"/>
    <property type="match status" value="1"/>
</dbReference>
<comment type="caution">
    <text evidence="3">The sequence shown here is derived from an EMBL/GenBank/DDBJ whole genome shotgun (WGS) entry which is preliminary data.</text>
</comment>
<dbReference type="EMBL" id="CAAE01009936">
    <property type="protein sequence ID" value="CAF92466.1"/>
    <property type="molecule type" value="Genomic_DNA"/>
</dbReference>
<reference evidence="3" key="1">
    <citation type="journal article" date="2004" name="Nature">
        <title>Genome duplication in the teleost fish Tetraodon nigroviridis reveals the early vertebrate proto-karyotype.</title>
        <authorList>
            <person name="Jaillon O."/>
            <person name="Aury J.-M."/>
            <person name="Brunet F."/>
            <person name="Petit J.-L."/>
            <person name="Stange-Thomann N."/>
            <person name="Mauceli E."/>
            <person name="Bouneau L."/>
            <person name="Fischer C."/>
            <person name="Ozouf-Costaz C."/>
            <person name="Bernot A."/>
            <person name="Nicaud S."/>
            <person name="Jaffe D."/>
            <person name="Fisher S."/>
            <person name="Lutfalla G."/>
            <person name="Dossat C."/>
            <person name="Segurens B."/>
            <person name="Dasilva C."/>
            <person name="Salanoubat M."/>
            <person name="Levy M."/>
            <person name="Boudet N."/>
            <person name="Castellano S."/>
            <person name="Anthouard V."/>
            <person name="Jubin C."/>
            <person name="Castelli V."/>
            <person name="Katinka M."/>
            <person name="Vacherie B."/>
            <person name="Biemont C."/>
            <person name="Skalli Z."/>
            <person name="Cattolico L."/>
            <person name="Poulain J."/>
            <person name="De Berardinis V."/>
            <person name="Cruaud C."/>
            <person name="Duprat S."/>
            <person name="Brottier P."/>
            <person name="Coutanceau J.-P."/>
            <person name="Gouzy J."/>
            <person name="Parra G."/>
            <person name="Lardier G."/>
            <person name="Chapple C."/>
            <person name="McKernan K.J."/>
            <person name="McEwan P."/>
            <person name="Bosak S."/>
            <person name="Kellis M."/>
            <person name="Volff J.-N."/>
            <person name="Guigo R."/>
            <person name="Zody M.C."/>
            <person name="Mesirov J."/>
            <person name="Lindblad-Toh K."/>
            <person name="Birren B."/>
            <person name="Nusbaum C."/>
            <person name="Kahn D."/>
            <person name="Robinson-Rechavi M."/>
            <person name="Laudet V."/>
            <person name="Schachter V."/>
            <person name="Quetier F."/>
            <person name="Saurin W."/>
            <person name="Scarpelli C."/>
            <person name="Wincker P."/>
            <person name="Lander E.S."/>
            <person name="Weissenbach J."/>
            <person name="Roest Crollius H."/>
        </authorList>
    </citation>
    <scope>NUCLEOTIDE SEQUENCE [LARGE SCALE GENOMIC DNA]</scope>
</reference>
<accession>Q4T3R6</accession>
<dbReference type="InterPro" id="IPR027417">
    <property type="entry name" value="P-loop_NTPase"/>
</dbReference>
<evidence type="ECO:0000313" key="3">
    <source>
        <dbReference type="EMBL" id="CAF92466.1"/>
    </source>
</evidence>
<evidence type="ECO:0000256" key="1">
    <source>
        <dbReference type="ARBA" id="ARBA00022741"/>
    </source>
</evidence>
<keyword evidence="1" id="KW-0547">Nucleotide-binding</keyword>
<name>Q4T3R6_TETNG</name>
<dbReference type="SUPFAM" id="SSF52540">
    <property type="entry name" value="P-loop containing nucleoside triphosphate hydrolases"/>
    <property type="match status" value="1"/>
</dbReference>
<gene>
    <name evidence="3" type="ORF">GSTENG00007674001</name>
</gene>
<dbReference type="InterPro" id="IPR001806">
    <property type="entry name" value="Small_GTPase"/>
</dbReference>
<dbReference type="AlphaFoldDB" id="Q4T3R6"/>
<sequence length="69" mass="7992">QIPRDDAQAFARENRIHYMEASAKNRYNVDEAFLELVKIIRRFQETESPPPPSNYRGKQKNGGCPCIIL</sequence>
<dbReference type="Gene3D" id="3.40.50.300">
    <property type="entry name" value="P-loop containing nucleotide triphosphate hydrolases"/>
    <property type="match status" value="1"/>
</dbReference>
<dbReference type="KEGG" id="tng:GSTEN00007674G001"/>
<protein>
    <submittedName>
        <fullName evidence="3">(spotted green pufferfish) hypothetical protein</fullName>
    </submittedName>
</protein>
<dbReference type="OrthoDB" id="5976022at2759"/>
<evidence type="ECO:0000256" key="2">
    <source>
        <dbReference type="SAM" id="MobiDB-lite"/>
    </source>
</evidence>
<dbReference type="GO" id="GO:0005525">
    <property type="term" value="F:GTP binding"/>
    <property type="evidence" value="ECO:0007669"/>
    <property type="project" value="InterPro"/>
</dbReference>